<dbReference type="PANTHER" id="PTHR43394">
    <property type="entry name" value="ATP-DEPENDENT PERMEASE MDL1, MITOCHONDRIAL"/>
    <property type="match status" value="1"/>
</dbReference>
<dbReference type="GO" id="GO:0016887">
    <property type="term" value="F:ATP hydrolysis activity"/>
    <property type="evidence" value="ECO:0007669"/>
    <property type="project" value="InterPro"/>
</dbReference>
<dbReference type="EMBL" id="CP025043">
    <property type="protein sequence ID" value="AUA19870.1"/>
    <property type="molecule type" value="Genomic_DNA"/>
</dbReference>
<feature type="domain" description="ABC transmembrane type-1" evidence="9">
    <location>
        <begin position="25"/>
        <end position="303"/>
    </location>
</feature>
<feature type="transmembrane region" description="Helical" evidence="7">
    <location>
        <begin position="243"/>
        <end position="268"/>
    </location>
</feature>
<evidence type="ECO:0000313" key="10">
    <source>
        <dbReference type="EMBL" id="AUA19870.1"/>
    </source>
</evidence>
<evidence type="ECO:0000256" key="5">
    <source>
        <dbReference type="ARBA" id="ARBA00022989"/>
    </source>
</evidence>
<dbReference type="Gene3D" id="3.40.50.300">
    <property type="entry name" value="P-loop containing nucleotide triphosphate hydrolases"/>
    <property type="match status" value="1"/>
</dbReference>
<reference evidence="10 11" key="1">
    <citation type="submission" date="2017-11" db="EMBL/GenBank/DDBJ databases">
        <title>Genome analysis of Streptococcus suis serotype chz stain ah681.</title>
        <authorList>
            <person name="Pan Z."/>
            <person name="Zhang Y."/>
            <person name="Ma J."/>
            <person name="Lu P."/>
            <person name="Zhu Y."/>
            <person name="Zhong X."/>
            <person name="Dong W."/>
            <person name="Lu C."/>
            <person name="Yao H."/>
        </authorList>
    </citation>
    <scope>NUCLEOTIDE SEQUENCE [LARGE SCALE GENOMIC DNA]</scope>
    <source>
        <strain evidence="10 11">AH681</strain>
    </source>
</reference>
<dbReference type="PROSITE" id="PS50893">
    <property type="entry name" value="ABC_TRANSPORTER_2"/>
    <property type="match status" value="1"/>
</dbReference>
<dbReference type="AlphaFoldDB" id="A0A2I5KR97"/>
<dbReference type="InterPro" id="IPR017871">
    <property type="entry name" value="ABC_transporter-like_CS"/>
</dbReference>
<dbReference type="GO" id="GO:0005886">
    <property type="term" value="C:plasma membrane"/>
    <property type="evidence" value="ECO:0007669"/>
    <property type="project" value="UniProtKB-SubCell"/>
</dbReference>
<dbReference type="SUPFAM" id="SSF52540">
    <property type="entry name" value="P-loop containing nucleoside triphosphate hydrolases"/>
    <property type="match status" value="1"/>
</dbReference>
<proteinExistence type="predicted"/>
<dbReference type="GO" id="GO:0015421">
    <property type="term" value="F:ABC-type oligopeptide transporter activity"/>
    <property type="evidence" value="ECO:0007669"/>
    <property type="project" value="TreeGrafter"/>
</dbReference>
<evidence type="ECO:0000259" key="8">
    <source>
        <dbReference type="PROSITE" id="PS50893"/>
    </source>
</evidence>
<evidence type="ECO:0000256" key="4">
    <source>
        <dbReference type="ARBA" id="ARBA00022840"/>
    </source>
</evidence>
<dbReference type="Proteomes" id="UP000231863">
    <property type="component" value="Chromosome"/>
</dbReference>
<keyword evidence="2 7" id="KW-0812">Transmembrane</keyword>
<organism evidence="10 11">
    <name type="scientific">Streptococcus suis</name>
    <dbReference type="NCBI Taxonomy" id="1307"/>
    <lineage>
        <taxon>Bacteria</taxon>
        <taxon>Bacillati</taxon>
        <taxon>Bacillota</taxon>
        <taxon>Bacilli</taxon>
        <taxon>Lactobacillales</taxon>
        <taxon>Streptococcaceae</taxon>
        <taxon>Streptococcus</taxon>
    </lineage>
</organism>
<dbReference type="InterPro" id="IPR011527">
    <property type="entry name" value="ABC1_TM_dom"/>
</dbReference>
<feature type="transmembrane region" description="Helical" evidence="7">
    <location>
        <begin position="161"/>
        <end position="182"/>
    </location>
</feature>
<feature type="transmembrane region" description="Helical" evidence="7">
    <location>
        <begin position="61"/>
        <end position="85"/>
    </location>
</feature>
<keyword evidence="5 7" id="KW-1133">Transmembrane helix</keyword>
<dbReference type="SUPFAM" id="SSF90123">
    <property type="entry name" value="ABC transporter transmembrane region"/>
    <property type="match status" value="1"/>
</dbReference>
<accession>A0A2I5KR97</accession>
<dbReference type="GO" id="GO:0005524">
    <property type="term" value="F:ATP binding"/>
    <property type="evidence" value="ECO:0007669"/>
    <property type="project" value="UniProtKB-KW"/>
</dbReference>
<feature type="domain" description="ABC transporter" evidence="8">
    <location>
        <begin position="332"/>
        <end position="547"/>
    </location>
</feature>
<dbReference type="CDD" id="cd03228">
    <property type="entry name" value="ABCC_MRP_Like"/>
    <property type="match status" value="1"/>
</dbReference>
<dbReference type="InterPro" id="IPR003439">
    <property type="entry name" value="ABC_transporter-like_ATP-bd"/>
</dbReference>
<evidence type="ECO:0000259" key="9">
    <source>
        <dbReference type="PROSITE" id="PS50929"/>
    </source>
</evidence>
<evidence type="ECO:0000256" key="3">
    <source>
        <dbReference type="ARBA" id="ARBA00022741"/>
    </source>
</evidence>
<dbReference type="SMART" id="SM00382">
    <property type="entry name" value="AAA"/>
    <property type="match status" value="1"/>
</dbReference>
<comment type="subcellular location">
    <subcellularLocation>
        <location evidence="1">Cell membrane</location>
        <topology evidence="1">Multi-pass membrane protein</topology>
    </subcellularLocation>
</comment>
<evidence type="ECO:0000256" key="6">
    <source>
        <dbReference type="ARBA" id="ARBA00023136"/>
    </source>
</evidence>
<evidence type="ECO:0000256" key="1">
    <source>
        <dbReference type="ARBA" id="ARBA00004651"/>
    </source>
</evidence>
<dbReference type="InterPro" id="IPR036640">
    <property type="entry name" value="ABC1_TM_sf"/>
</dbReference>
<dbReference type="Pfam" id="PF00664">
    <property type="entry name" value="ABC_membrane"/>
    <property type="match status" value="1"/>
</dbReference>
<dbReference type="InterPro" id="IPR039421">
    <property type="entry name" value="Type_1_exporter"/>
</dbReference>
<gene>
    <name evidence="10" type="ORF">CWI26_10450</name>
</gene>
<protein>
    <submittedName>
        <fullName evidence="10">ABC transporter ATP-binding protein</fullName>
    </submittedName>
</protein>
<keyword evidence="3" id="KW-0547">Nucleotide-binding</keyword>
<keyword evidence="4 10" id="KW-0067">ATP-binding</keyword>
<sequence>MKSLENGERVMKLRQVWRILPKFKICLLLLALIGASFDGIIMSQVISRVSQFSSESTVKDVLLFAGCSILFYLLIQLSDLFVSIIKNDLLKNLHKKYKMELLNYLGNKGNALDVAESLAVLTVDLKLVEDKYFSVLFDCLYYSLLGAVSLIYLVYLSPAISILFIIFSFLPMLPAILFSKYLGTATENFTKSNEKFIRSIKDIFQGFSVLWTYGANRKFLGMAETVVNDLENSNEALNNKHSIVNLVSSMLSWLSYIVPITVALVFVTQGKLDASIVIALFLASDRVIYPFRNVSNYLRMIQSTEPTRKKLEKMLQDAQQQEVSENHIDESILKPEIHFSGVAIGHGVAIIKNFNATVPYGRKVLIRGASGSGKTTLLDSIQGVLQPLEGEISVLNHQKKISNPSNQMARIQQSPYYFEASLKENLLMALESVREEELSTLLSELGLVEELGEDCLEKYYGENGAQLSGGQKQRIEIARALLHNKKILLVDEGTSAIDKQSSALIRKKLANLPITIFEVAHHYSESDLGLYDEIWEIHPNSGTIEKIL</sequence>
<name>A0A2I5KR97_STRSU</name>
<feature type="transmembrane region" description="Helical" evidence="7">
    <location>
        <begin position="135"/>
        <end position="155"/>
    </location>
</feature>
<dbReference type="PROSITE" id="PS50929">
    <property type="entry name" value="ABC_TM1F"/>
    <property type="match status" value="1"/>
</dbReference>
<dbReference type="Gene3D" id="1.20.1560.10">
    <property type="entry name" value="ABC transporter type 1, transmembrane domain"/>
    <property type="match status" value="1"/>
</dbReference>
<evidence type="ECO:0000256" key="7">
    <source>
        <dbReference type="SAM" id="Phobius"/>
    </source>
</evidence>
<evidence type="ECO:0000256" key="2">
    <source>
        <dbReference type="ARBA" id="ARBA00022692"/>
    </source>
</evidence>
<evidence type="ECO:0000313" key="11">
    <source>
        <dbReference type="Proteomes" id="UP000231863"/>
    </source>
</evidence>
<dbReference type="InterPro" id="IPR027417">
    <property type="entry name" value="P-loop_NTPase"/>
</dbReference>
<dbReference type="PANTHER" id="PTHR43394:SF1">
    <property type="entry name" value="ATP-BINDING CASSETTE SUB-FAMILY B MEMBER 10, MITOCHONDRIAL"/>
    <property type="match status" value="1"/>
</dbReference>
<keyword evidence="6 7" id="KW-0472">Membrane</keyword>
<dbReference type="PROSITE" id="PS00211">
    <property type="entry name" value="ABC_TRANSPORTER_1"/>
    <property type="match status" value="1"/>
</dbReference>
<dbReference type="Pfam" id="PF00005">
    <property type="entry name" value="ABC_tran"/>
    <property type="match status" value="1"/>
</dbReference>
<dbReference type="InterPro" id="IPR003593">
    <property type="entry name" value="AAA+_ATPase"/>
</dbReference>